<comment type="subunit">
    <text evidence="3">Dimer of alpha and beta chains. A typical microtubule is a hollow water-filled tube with an outer diameter of 25 nm and an inner diameter of 15 nM. Alpha-beta heterodimers associate head-to-tail to form protofilaments running lengthwise along the microtubule wall with the beta-tubulin subunit facing the microtubule plus end conferring a structural polarity. Microtubules usually have 13 protofilaments but different protofilament numbers can be found in some organisms and specialized cells.</text>
</comment>
<evidence type="ECO:0000256" key="8">
    <source>
        <dbReference type="ARBA" id="ARBA00023212"/>
    </source>
</evidence>
<dbReference type="Proteomes" id="UP000317650">
    <property type="component" value="Chromosome 2"/>
</dbReference>
<sequence length="109" mass="12656">MASTSVGKLTSIQDMFGRVSEQFTAMFRRKDFLHWYIGEGMDEMEFTEAKNNIKDLVAKFQQYQHATADEEELGVAVFVVNSVDKVQLRRKFLKTGIYAFSTWNRTSRT</sequence>
<evidence type="ECO:0000256" key="9">
    <source>
        <dbReference type="ARBA" id="ARBA00034296"/>
    </source>
</evidence>
<evidence type="ECO:0000256" key="4">
    <source>
        <dbReference type="ARBA" id="ARBA00022490"/>
    </source>
</evidence>
<evidence type="ECO:0008006" key="12">
    <source>
        <dbReference type="Google" id="ProtNLM"/>
    </source>
</evidence>
<keyword evidence="8" id="KW-0206">Cytoskeleton</keyword>
<evidence type="ECO:0000256" key="1">
    <source>
        <dbReference type="ARBA" id="ARBA00004245"/>
    </source>
</evidence>
<dbReference type="EMBL" id="PYDT01000011">
    <property type="protein sequence ID" value="THU44062.1"/>
    <property type="molecule type" value="Genomic_DNA"/>
</dbReference>
<dbReference type="PANTHER" id="PTHR36527">
    <property type="entry name" value="OS01G0282866 PROTEIN"/>
    <property type="match status" value="1"/>
</dbReference>
<organism evidence="10 11">
    <name type="scientific">Musa balbisiana</name>
    <name type="common">Banana</name>
    <dbReference type="NCBI Taxonomy" id="52838"/>
    <lineage>
        <taxon>Eukaryota</taxon>
        <taxon>Viridiplantae</taxon>
        <taxon>Streptophyta</taxon>
        <taxon>Embryophyta</taxon>
        <taxon>Tracheophyta</taxon>
        <taxon>Spermatophyta</taxon>
        <taxon>Magnoliopsida</taxon>
        <taxon>Liliopsida</taxon>
        <taxon>Zingiberales</taxon>
        <taxon>Musaceae</taxon>
        <taxon>Musa</taxon>
    </lineage>
</organism>
<name>A0A4S8IAA1_MUSBA</name>
<evidence type="ECO:0000256" key="2">
    <source>
        <dbReference type="ARBA" id="ARBA00009636"/>
    </source>
</evidence>
<dbReference type="GO" id="GO:0005874">
    <property type="term" value="C:microtubule"/>
    <property type="evidence" value="ECO:0007669"/>
    <property type="project" value="UniProtKB-KW"/>
</dbReference>
<dbReference type="STRING" id="52838.A0A4S8IAA1"/>
<comment type="caution">
    <text evidence="10">The sequence shown here is derived from an EMBL/GenBank/DDBJ whole genome shotgun (WGS) entry which is preliminary data.</text>
</comment>
<keyword evidence="7" id="KW-0342">GTP-binding</keyword>
<dbReference type="InterPro" id="IPR002453">
    <property type="entry name" value="Beta_tubulin"/>
</dbReference>
<keyword evidence="5" id="KW-0493">Microtubule</keyword>
<comment type="subcellular location">
    <subcellularLocation>
        <location evidence="1">Cytoplasm</location>
        <location evidence="1">Cytoskeleton</location>
    </subcellularLocation>
</comment>
<dbReference type="GO" id="GO:0005200">
    <property type="term" value="F:structural constituent of cytoskeleton"/>
    <property type="evidence" value="ECO:0007669"/>
    <property type="project" value="InterPro"/>
</dbReference>
<dbReference type="GO" id="GO:0007017">
    <property type="term" value="P:microtubule-based process"/>
    <property type="evidence" value="ECO:0007669"/>
    <property type="project" value="InterPro"/>
</dbReference>
<evidence type="ECO:0000313" key="11">
    <source>
        <dbReference type="Proteomes" id="UP000317650"/>
    </source>
</evidence>
<evidence type="ECO:0000256" key="7">
    <source>
        <dbReference type="ARBA" id="ARBA00023134"/>
    </source>
</evidence>
<dbReference type="FunFam" id="1.10.287.600:FF:000013">
    <property type="entry name" value="Tubulin beta chain"/>
    <property type="match status" value="1"/>
</dbReference>
<dbReference type="InterPro" id="IPR023123">
    <property type="entry name" value="Tubulin_C"/>
</dbReference>
<evidence type="ECO:0000313" key="10">
    <source>
        <dbReference type="EMBL" id="THU44062.1"/>
    </source>
</evidence>
<dbReference type="Gene3D" id="1.10.287.600">
    <property type="entry name" value="Helix hairpin bin"/>
    <property type="match status" value="1"/>
</dbReference>
<dbReference type="InterPro" id="IPR008280">
    <property type="entry name" value="Tub_FtsZ_C"/>
</dbReference>
<keyword evidence="6" id="KW-0547">Nucleotide-binding</keyword>
<evidence type="ECO:0000256" key="5">
    <source>
        <dbReference type="ARBA" id="ARBA00022701"/>
    </source>
</evidence>
<dbReference type="AlphaFoldDB" id="A0A4S8IAA1"/>
<dbReference type="PANTHER" id="PTHR36527:SF3">
    <property type="entry name" value="OS01G0282866 PROTEIN"/>
    <property type="match status" value="1"/>
</dbReference>
<protein>
    <recommendedName>
        <fullName evidence="12">Tubulin/FtsZ 2-layer sandwich domain-containing protein</fullName>
    </recommendedName>
</protein>
<keyword evidence="4" id="KW-0963">Cytoplasm</keyword>
<dbReference type="SUPFAM" id="SSF55307">
    <property type="entry name" value="Tubulin C-terminal domain-like"/>
    <property type="match status" value="1"/>
</dbReference>
<comment type="similarity">
    <text evidence="2">Belongs to the tubulin family.</text>
</comment>
<proteinExistence type="inferred from homology"/>
<accession>A0A4S8IAA1</accession>
<gene>
    <name evidence="10" type="ORF">C4D60_Mb02t03400</name>
</gene>
<keyword evidence="11" id="KW-1185">Reference proteome</keyword>
<evidence type="ECO:0000256" key="6">
    <source>
        <dbReference type="ARBA" id="ARBA00022741"/>
    </source>
</evidence>
<dbReference type="GO" id="GO:0005525">
    <property type="term" value="F:GTP binding"/>
    <property type="evidence" value="ECO:0007669"/>
    <property type="project" value="UniProtKB-KW"/>
</dbReference>
<dbReference type="PRINTS" id="PR01163">
    <property type="entry name" value="BETATUBULIN"/>
</dbReference>
<reference evidence="10 11" key="1">
    <citation type="journal article" date="2019" name="Nat. Plants">
        <title>Genome sequencing of Musa balbisiana reveals subgenome evolution and function divergence in polyploid bananas.</title>
        <authorList>
            <person name="Yao X."/>
        </authorList>
    </citation>
    <scope>NUCLEOTIDE SEQUENCE [LARGE SCALE GENOMIC DNA]</scope>
    <source>
        <strain evidence="11">cv. DH-PKW</strain>
        <tissue evidence="10">Leaves</tissue>
    </source>
</reference>
<comment type="function">
    <text evidence="9">Tubulin is the major constituent of microtubules, a cylinder consisting of laterally associated linear protofilaments composed of alpha- and beta-tubulin heterodimers. Microtubules grow by the addition of GTP-tubulin dimers to the microtubule end, where a stabilizing cap forms. Below the cap, tubulin dimers are in GDP-bound state, owing to GTPase activity of alpha-tubulin.</text>
</comment>
<evidence type="ECO:0000256" key="3">
    <source>
        <dbReference type="ARBA" id="ARBA00011747"/>
    </source>
</evidence>
<dbReference type="GO" id="GO:0003924">
    <property type="term" value="F:GTPase activity"/>
    <property type="evidence" value="ECO:0007669"/>
    <property type="project" value="InterPro"/>
</dbReference>